<feature type="transmembrane region" description="Helical" evidence="1">
    <location>
        <begin position="12"/>
        <end position="34"/>
    </location>
</feature>
<keyword evidence="1" id="KW-1133">Transmembrane helix</keyword>
<organism evidence="2">
    <name type="scientific">Lepeophtheirus salmonis</name>
    <name type="common">Salmon louse</name>
    <name type="synonym">Caligus salmonis</name>
    <dbReference type="NCBI Taxonomy" id="72036"/>
    <lineage>
        <taxon>Eukaryota</taxon>
        <taxon>Metazoa</taxon>
        <taxon>Ecdysozoa</taxon>
        <taxon>Arthropoda</taxon>
        <taxon>Crustacea</taxon>
        <taxon>Multicrustacea</taxon>
        <taxon>Hexanauplia</taxon>
        <taxon>Copepoda</taxon>
        <taxon>Siphonostomatoida</taxon>
        <taxon>Caligidae</taxon>
        <taxon>Lepeophtheirus</taxon>
    </lineage>
</organism>
<dbReference type="AlphaFoldDB" id="A0A0K2V7N7"/>
<accession>A0A0K2V7N7</accession>
<protein>
    <submittedName>
        <fullName evidence="2">Uncharacterized protein</fullName>
    </submittedName>
</protein>
<name>A0A0K2V7N7_LEPSM</name>
<evidence type="ECO:0000313" key="2">
    <source>
        <dbReference type="EMBL" id="CDW46172.1"/>
    </source>
</evidence>
<evidence type="ECO:0000256" key="1">
    <source>
        <dbReference type="SAM" id="Phobius"/>
    </source>
</evidence>
<proteinExistence type="predicted"/>
<keyword evidence="1" id="KW-0812">Transmembrane</keyword>
<keyword evidence="1" id="KW-0472">Membrane</keyword>
<dbReference type="EMBL" id="HACA01028811">
    <property type="protein sequence ID" value="CDW46172.1"/>
    <property type="molecule type" value="Transcribed_RNA"/>
</dbReference>
<sequence length="51" mass="5735">MFVINRLNTNIPAFPGVTMILFLISANITTANYWGSSTTSMDYFCVSYCPF</sequence>
<reference evidence="2" key="1">
    <citation type="submission" date="2014-05" db="EMBL/GenBank/DDBJ databases">
        <authorList>
            <person name="Chronopoulou M."/>
        </authorList>
    </citation>
    <scope>NUCLEOTIDE SEQUENCE</scope>
    <source>
        <tissue evidence="2">Whole organism</tissue>
    </source>
</reference>